<comment type="subcellular location">
    <subcellularLocation>
        <location evidence="1">Membrane</location>
        <topology evidence="1">Multi-pass membrane protein</topology>
    </subcellularLocation>
</comment>
<accession>A0A423UMI2</accession>
<keyword evidence="4 5" id="KW-0472">Membrane</keyword>
<dbReference type="InterPro" id="IPR013130">
    <property type="entry name" value="Fe3_Rdtase_TM_dom"/>
</dbReference>
<evidence type="ECO:0000256" key="3">
    <source>
        <dbReference type="ARBA" id="ARBA00022989"/>
    </source>
</evidence>
<dbReference type="Proteomes" id="UP000285258">
    <property type="component" value="Unassembled WGS sequence"/>
</dbReference>
<organism evidence="7 8">
    <name type="scientific">Gordonibacter urolithinfaciens</name>
    <dbReference type="NCBI Taxonomy" id="1335613"/>
    <lineage>
        <taxon>Bacteria</taxon>
        <taxon>Bacillati</taxon>
        <taxon>Actinomycetota</taxon>
        <taxon>Coriobacteriia</taxon>
        <taxon>Eggerthellales</taxon>
        <taxon>Eggerthellaceae</taxon>
        <taxon>Gordonibacter</taxon>
    </lineage>
</organism>
<gene>
    <name evidence="7" type="ORF">DMP12_04230</name>
</gene>
<proteinExistence type="predicted"/>
<feature type="transmembrane region" description="Helical" evidence="5">
    <location>
        <begin position="97"/>
        <end position="117"/>
    </location>
</feature>
<feature type="transmembrane region" description="Helical" evidence="5">
    <location>
        <begin position="129"/>
        <end position="149"/>
    </location>
</feature>
<feature type="transmembrane region" description="Helical" evidence="5">
    <location>
        <begin position="56"/>
        <end position="77"/>
    </location>
</feature>
<dbReference type="GO" id="GO:0016020">
    <property type="term" value="C:membrane"/>
    <property type="evidence" value="ECO:0007669"/>
    <property type="project" value="UniProtKB-SubCell"/>
</dbReference>
<evidence type="ECO:0000313" key="8">
    <source>
        <dbReference type="Proteomes" id="UP000285258"/>
    </source>
</evidence>
<dbReference type="AlphaFoldDB" id="A0A423UMI2"/>
<evidence type="ECO:0000256" key="1">
    <source>
        <dbReference type="ARBA" id="ARBA00004141"/>
    </source>
</evidence>
<name>A0A423UMI2_9ACTN</name>
<keyword evidence="2 5" id="KW-0812">Transmembrane</keyword>
<dbReference type="Pfam" id="PF01794">
    <property type="entry name" value="Ferric_reduct"/>
    <property type="match status" value="1"/>
</dbReference>
<comment type="caution">
    <text evidence="7">The sequence shown here is derived from an EMBL/GenBank/DDBJ whole genome shotgun (WGS) entry which is preliminary data.</text>
</comment>
<dbReference type="EMBL" id="QIBW01000003">
    <property type="protein sequence ID" value="ROT91211.1"/>
    <property type="molecule type" value="Genomic_DNA"/>
</dbReference>
<feature type="domain" description="Ferric oxidoreductase" evidence="6">
    <location>
        <begin position="64"/>
        <end position="177"/>
    </location>
</feature>
<feature type="transmembrane region" description="Helical" evidence="5">
    <location>
        <begin position="196"/>
        <end position="214"/>
    </location>
</feature>
<evidence type="ECO:0000313" key="7">
    <source>
        <dbReference type="EMBL" id="ROT91211.1"/>
    </source>
</evidence>
<keyword evidence="3 5" id="KW-1133">Transmembrane helix</keyword>
<reference evidence="8" key="1">
    <citation type="submission" date="2018-05" db="EMBL/GenBank/DDBJ databases">
        <title>Genome Sequencing of selected type strains of the family Eggerthellaceae.</title>
        <authorList>
            <person name="Danylec N."/>
            <person name="Stoll D.A."/>
            <person name="Doetsch A."/>
            <person name="Huch M."/>
        </authorList>
    </citation>
    <scope>NUCLEOTIDE SEQUENCE [LARGE SCALE GENOMIC DNA]</scope>
    <source>
        <strain evidence="8">DSM 27213</strain>
    </source>
</reference>
<evidence type="ECO:0000256" key="5">
    <source>
        <dbReference type="SAM" id="Phobius"/>
    </source>
</evidence>
<dbReference type="RefSeq" id="WP_096227696.1">
    <property type="nucleotide sequence ID" value="NZ_CP168029.1"/>
</dbReference>
<evidence type="ECO:0000259" key="6">
    <source>
        <dbReference type="Pfam" id="PF01794"/>
    </source>
</evidence>
<sequence length="240" mass="25392">MTFLIVFACTAAAAFLLKPAIKKVPVAWYVSAGILMVLYVAGLQGWLPLPAPVRSVLFLLLQKGTLAVALFAVVMFIGALPRDSGPRKHLMPIRAELSVIACILVCGHIVAYCLSYVPRMMGAGGVNPFVAVGLAVAAAITVLLVVLGVTSFNSVKARMSKQIWVKVQKWAYVFFGLTYVHVLAMLLPSALGGGAAAVQSVAAYTVVFGAYAVLRVARAKRESGGCIKDPRSQARQVTAS</sequence>
<protein>
    <recommendedName>
        <fullName evidence="6">Ferric oxidoreductase domain-containing protein</fullName>
    </recommendedName>
</protein>
<evidence type="ECO:0000256" key="4">
    <source>
        <dbReference type="ARBA" id="ARBA00023136"/>
    </source>
</evidence>
<feature type="transmembrane region" description="Helical" evidence="5">
    <location>
        <begin position="170"/>
        <end position="190"/>
    </location>
</feature>
<evidence type="ECO:0000256" key="2">
    <source>
        <dbReference type="ARBA" id="ARBA00022692"/>
    </source>
</evidence>